<dbReference type="Pfam" id="PF02321">
    <property type="entry name" value="OEP"/>
    <property type="match status" value="2"/>
</dbReference>
<evidence type="ECO:0000256" key="6">
    <source>
        <dbReference type="ARBA" id="ARBA00023136"/>
    </source>
</evidence>
<dbReference type="PANTHER" id="PTHR30026:SF20">
    <property type="entry name" value="OUTER MEMBRANE PROTEIN TOLC"/>
    <property type="match status" value="1"/>
</dbReference>
<keyword evidence="3" id="KW-0813">Transport</keyword>
<dbReference type="Proteomes" id="UP001193389">
    <property type="component" value="Chromosome"/>
</dbReference>
<gene>
    <name evidence="8" type="ORF">AQPE_3700</name>
</gene>
<evidence type="ECO:0000256" key="1">
    <source>
        <dbReference type="ARBA" id="ARBA00004442"/>
    </source>
</evidence>
<dbReference type="GO" id="GO:0015562">
    <property type="term" value="F:efflux transmembrane transporter activity"/>
    <property type="evidence" value="ECO:0007669"/>
    <property type="project" value="InterPro"/>
</dbReference>
<comment type="subcellular location">
    <subcellularLocation>
        <location evidence="1">Cell outer membrane</location>
    </subcellularLocation>
</comment>
<dbReference type="GO" id="GO:1990281">
    <property type="term" value="C:efflux pump complex"/>
    <property type="evidence" value="ECO:0007669"/>
    <property type="project" value="TreeGrafter"/>
</dbReference>
<dbReference type="Gene3D" id="1.20.1600.10">
    <property type="entry name" value="Outer membrane efflux proteins (OEP)"/>
    <property type="match status" value="1"/>
</dbReference>
<evidence type="ECO:0000256" key="3">
    <source>
        <dbReference type="ARBA" id="ARBA00022448"/>
    </source>
</evidence>
<keyword evidence="5" id="KW-0812">Transmembrane</keyword>
<comment type="similarity">
    <text evidence="2">Belongs to the outer membrane factor (OMF) (TC 1.B.17) family.</text>
</comment>
<dbReference type="RefSeq" id="WP_318347753.1">
    <property type="nucleotide sequence ID" value="NZ_AP018694.1"/>
</dbReference>
<evidence type="ECO:0000313" key="8">
    <source>
        <dbReference type="EMBL" id="BBE19515.1"/>
    </source>
</evidence>
<dbReference type="GO" id="GO:0009279">
    <property type="term" value="C:cell outer membrane"/>
    <property type="evidence" value="ECO:0007669"/>
    <property type="project" value="UniProtKB-SubCell"/>
</dbReference>
<evidence type="ECO:0000256" key="7">
    <source>
        <dbReference type="ARBA" id="ARBA00023237"/>
    </source>
</evidence>
<evidence type="ECO:0000313" key="9">
    <source>
        <dbReference type="Proteomes" id="UP001193389"/>
    </source>
</evidence>
<reference evidence="8" key="1">
    <citation type="journal article" date="2020" name="Int. J. Syst. Evol. Microbiol.">
        <title>Aquipluma nitroreducens gen. nov. sp. nov., a novel facultatively anaerobic bacterium isolated from a freshwater lake.</title>
        <authorList>
            <person name="Watanabe M."/>
            <person name="Kojima H."/>
            <person name="Fukui M."/>
        </authorList>
    </citation>
    <scope>NUCLEOTIDE SEQUENCE</scope>
    <source>
        <strain evidence="8">MeG22</strain>
    </source>
</reference>
<accession>A0A5K7SDG4</accession>
<dbReference type="InterPro" id="IPR003423">
    <property type="entry name" value="OMP_efflux"/>
</dbReference>
<evidence type="ECO:0000256" key="2">
    <source>
        <dbReference type="ARBA" id="ARBA00007613"/>
    </source>
</evidence>
<dbReference type="EMBL" id="AP018694">
    <property type="protein sequence ID" value="BBE19515.1"/>
    <property type="molecule type" value="Genomic_DNA"/>
</dbReference>
<dbReference type="PANTHER" id="PTHR30026">
    <property type="entry name" value="OUTER MEMBRANE PROTEIN TOLC"/>
    <property type="match status" value="1"/>
</dbReference>
<organism evidence="8 9">
    <name type="scientific">Aquipluma nitroreducens</name>
    <dbReference type="NCBI Taxonomy" id="2010828"/>
    <lineage>
        <taxon>Bacteria</taxon>
        <taxon>Pseudomonadati</taxon>
        <taxon>Bacteroidota</taxon>
        <taxon>Bacteroidia</taxon>
        <taxon>Marinilabiliales</taxon>
        <taxon>Prolixibacteraceae</taxon>
        <taxon>Aquipluma</taxon>
    </lineage>
</organism>
<dbReference type="KEGG" id="anf:AQPE_3700"/>
<keyword evidence="9" id="KW-1185">Reference proteome</keyword>
<sequence>MILKINKYVRFFLPVIGILILGSAKGQSSPGDSLSLNTIIQEVTVNHPAVKKAMEDLHVSDAKIGLAESNYLPNVDFASSYSRIGPISTITIPDMGSFSFVPHDNYSATVNVNQTIYDFGKTEKSVLFEKQGKELTLQSIEQVKQKLSQAVIANFYTLVYLQEALKIKDEQLKTLNEHLNYIKKKQETGSATQYEILTTEVRISTIENQKTDLETARQVQVCQLNSLLGKPESTKEVVKIEMSVSLPGMQNDALIASAMENRDEMKLASEKAKLAQLRYNLTSYQNKPIVSAFLSGGIKNGYTPYLYDPKANFVAGFGVKVPIFDGKRKMYNQVQAQSAIQTNDQETEIARRGIVNEVVEGEANVNASKKKVEQGELQLRQANQAYSLAKVRFDSGVITNLELLEGSTAVSESQLQLLKAKIDYTVSLYKLKSATGERLY</sequence>
<keyword evidence="7" id="KW-0998">Cell outer membrane</keyword>
<keyword evidence="6" id="KW-0472">Membrane</keyword>
<protein>
    <submittedName>
        <fullName evidence="8">Outer membrane component of tripartite multidrug resistance system</fullName>
    </submittedName>
</protein>
<dbReference type="GO" id="GO:0015288">
    <property type="term" value="F:porin activity"/>
    <property type="evidence" value="ECO:0007669"/>
    <property type="project" value="TreeGrafter"/>
</dbReference>
<proteinExistence type="inferred from homology"/>
<evidence type="ECO:0000256" key="4">
    <source>
        <dbReference type="ARBA" id="ARBA00022452"/>
    </source>
</evidence>
<dbReference type="SUPFAM" id="SSF56954">
    <property type="entry name" value="Outer membrane efflux proteins (OEP)"/>
    <property type="match status" value="1"/>
</dbReference>
<name>A0A5K7SDG4_9BACT</name>
<evidence type="ECO:0000256" key="5">
    <source>
        <dbReference type="ARBA" id="ARBA00022692"/>
    </source>
</evidence>
<keyword evidence="4" id="KW-1134">Transmembrane beta strand</keyword>
<dbReference type="InterPro" id="IPR051906">
    <property type="entry name" value="TolC-like"/>
</dbReference>
<dbReference type="AlphaFoldDB" id="A0A5K7SDG4"/>